<proteinExistence type="predicted"/>
<dbReference type="Pfam" id="PF00144">
    <property type="entry name" value="Beta-lactamase"/>
    <property type="match status" value="1"/>
</dbReference>
<feature type="non-terminal residue" evidence="2">
    <location>
        <position position="1"/>
    </location>
</feature>
<evidence type="ECO:0000259" key="1">
    <source>
        <dbReference type="Pfam" id="PF00144"/>
    </source>
</evidence>
<dbReference type="Gene3D" id="3.40.710.10">
    <property type="entry name" value="DD-peptidase/beta-lactamase superfamily"/>
    <property type="match status" value="1"/>
</dbReference>
<evidence type="ECO:0000313" key="2">
    <source>
        <dbReference type="EMBL" id="EDO31568.1"/>
    </source>
</evidence>
<evidence type="ECO:0000313" key="3">
    <source>
        <dbReference type="Proteomes" id="UP000001593"/>
    </source>
</evidence>
<dbReference type="PhylomeDB" id="A7SXM2"/>
<dbReference type="AlphaFoldDB" id="A7SXM2"/>
<dbReference type="STRING" id="45351.A7SXM2"/>
<dbReference type="Proteomes" id="UP000001593">
    <property type="component" value="Unassembled WGS sequence"/>
</dbReference>
<sequence length="192" mass="21697">TLAAKLYEEKKIDLDAPIQKYIPSFPQKELDGEVVTITTRQLLSHLGGIRHYVKAEKKSEPDQDTQTKNPGIQEPLTLLESLALFENDPLVGKPGEKYNYTTHGYTLISGVVHAAAKQDFQKYMKQLFKELGMNNTAPEHHGPITYHRARQYERKKRHGLVNVPYVDNSYKWAGGGFISTAEDLVKFGNALL</sequence>
<name>A7SXM2_NEMVE</name>
<dbReference type="InterPro" id="IPR052794">
    <property type="entry name" value="Mito_Ser_Protease_LACTB"/>
</dbReference>
<feature type="non-terminal residue" evidence="2">
    <location>
        <position position="192"/>
    </location>
</feature>
<gene>
    <name evidence="2" type="ORF">NEMVEDRAFT_v1g41194</name>
</gene>
<dbReference type="InterPro" id="IPR012338">
    <property type="entry name" value="Beta-lactam/transpept-like"/>
</dbReference>
<dbReference type="MEROPS" id="S12.A16"/>
<organism evidence="2 3">
    <name type="scientific">Nematostella vectensis</name>
    <name type="common">Starlet sea anemone</name>
    <dbReference type="NCBI Taxonomy" id="45351"/>
    <lineage>
        <taxon>Eukaryota</taxon>
        <taxon>Metazoa</taxon>
        <taxon>Cnidaria</taxon>
        <taxon>Anthozoa</taxon>
        <taxon>Hexacorallia</taxon>
        <taxon>Actiniaria</taxon>
        <taxon>Edwardsiidae</taxon>
        <taxon>Nematostella</taxon>
    </lineage>
</organism>
<dbReference type="HOGENOM" id="CLU_1418453_0_0_1"/>
<dbReference type="InParanoid" id="A7SXM2"/>
<dbReference type="EMBL" id="DS469890">
    <property type="protein sequence ID" value="EDO31568.1"/>
    <property type="molecule type" value="Genomic_DNA"/>
</dbReference>
<reference evidence="2 3" key="1">
    <citation type="journal article" date="2007" name="Science">
        <title>Sea anemone genome reveals ancestral eumetazoan gene repertoire and genomic organization.</title>
        <authorList>
            <person name="Putnam N.H."/>
            <person name="Srivastava M."/>
            <person name="Hellsten U."/>
            <person name="Dirks B."/>
            <person name="Chapman J."/>
            <person name="Salamov A."/>
            <person name="Terry A."/>
            <person name="Shapiro H."/>
            <person name="Lindquist E."/>
            <person name="Kapitonov V.V."/>
            <person name="Jurka J."/>
            <person name="Genikhovich G."/>
            <person name="Grigoriev I.V."/>
            <person name="Lucas S.M."/>
            <person name="Steele R.E."/>
            <person name="Finnerty J.R."/>
            <person name="Technau U."/>
            <person name="Martindale M.Q."/>
            <person name="Rokhsar D.S."/>
        </authorList>
    </citation>
    <scope>NUCLEOTIDE SEQUENCE [LARGE SCALE GENOMIC DNA]</scope>
    <source>
        <strain evidence="3">CH2 X CH6</strain>
    </source>
</reference>
<dbReference type="PANTHER" id="PTHR46520">
    <property type="entry name" value="SERINE BETA-LACTAMASE-LIKE PROTEIN LACTB, MITOCHONDRIAL"/>
    <property type="match status" value="1"/>
</dbReference>
<dbReference type="SUPFAM" id="SSF56601">
    <property type="entry name" value="beta-lactamase/transpeptidase-like"/>
    <property type="match status" value="1"/>
</dbReference>
<dbReference type="OMA" id="AASITHQ"/>
<keyword evidence="3" id="KW-1185">Reference proteome</keyword>
<feature type="domain" description="Beta-lactamase-related" evidence="1">
    <location>
        <begin position="1"/>
        <end position="188"/>
    </location>
</feature>
<protein>
    <recommendedName>
        <fullName evidence="1">Beta-lactamase-related domain-containing protein</fullName>
    </recommendedName>
</protein>
<accession>A7SXM2</accession>
<dbReference type="PANTHER" id="PTHR46520:SF1">
    <property type="entry name" value="SERINE BETA-LACTAMASE-LIKE PROTEIN LACTB, MITOCHONDRIAL"/>
    <property type="match status" value="1"/>
</dbReference>
<dbReference type="eggNOG" id="ENOG502QQBX">
    <property type="taxonomic scope" value="Eukaryota"/>
</dbReference>
<dbReference type="InterPro" id="IPR001466">
    <property type="entry name" value="Beta-lactam-related"/>
</dbReference>